<dbReference type="EMBL" id="APCN01003694">
    <property type="status" value="NOT_ANNOTATED_CDS"/>
    <property type="molecule type" value="Genomic_DNA"/>
</dbReference>
<feature type="compositionally biased region" description="Polar residues" evidence="1">
    <location>
        <begin position="128"/>
        <end position="145"/>
    </location>
</feature>
<dbReference type="InterPro" id="IPR044822">
    <property type="entry name" value="Myb_DNA-bind_4"/>
</dbReference>
<dbReference type="Gene3D" id="1.10.10.60">
    <property type="entry name" value="Homeodomain-like"/>
    <property type="match status" value="1"/>
</dbReference>
<sequence length="261" mass="30083">MNKRNIWKYEETKEMLQIMQDNNYAGAFSSKHKQNMEIFRKIENKMIESGYPYKNYMQIGVRWKNLKNLYTKAKRSNSKNEQQLFPFYDEMDNLLKRVGKSVAGEECISALDPGEPVSVKINTSAASELSTSVQGDTASVDNNSPSQPPRSVAVQRASVSTSKTLGRYTAPGQKKPTRKNALDTTIAMSKQELSDEFYRSQKRLIDYEFSLYVRKEEELIDRIQETTRTMMEENMNTFFTRLKDVLAGPSVQQVEVIETYE</sequence>
<feature type="region of interest" description="Disordered" evidence="1">
    <location>
        <begin position="128"/>
        <end position="180"/>
    </location>
</feature>
<dbReference type="AlphaFoldDB" id="A0A182I6S7"/>
<protein>
    <recommendedName>
        <fullName evidence="2">Myb/SANT-like DNA-binding domain-containing protein</fullName>
    </recommendedName>
</protein>
<dbReference type="Pfam" id="PF13837">
    <property type="entry name" value="Myb_DNA-bind_4"/>
    <property type="match status" value="1"/>
</dbReference>
<evidence type="ECO:0000259" key="2">
    <source>
        <dbReference type="Pfam" id="PF13837"/>
    </source>
</evidence>
<evidence type="ECO:0000313" key="4">
    <source>
        <dbReference type="Proteomes" id="UP000075840"/>
    </source>
</evidence>
<keyword evidence="4" id="KW-1185">Reference proteome</keyword>
<dbReference type="GeneID" id="120894513"/>
<dbReference type="PANTHER" id="PTHR47595">
    <property type="entry name" value="HEAT SHOCK 70 KDA PROTEIN 14"/>
    <property type="match status" value="1"/>
</dbReference>
<reference evidence="3" key="1">
    <citation type="submission" date="2022-08" db="UniProtKB">
        <authorList>
            <consortium name="EnsemblMetazoa"/>
        </authorList>
    </citation>
    <scope>IDENTIFICATION</scope>
    <source>
        <strain evidence="3">Dongola</strain>
    </source>
</reference>
<dbReference type="VEuPathDB" id="VectorBase:AARA009281"/>
<accession>A0A182I6S7</accession>
<feature type="domain" description="Myb/SANT-like DNA-binding" evidence="2">
    <location>
        <begin position="4"/>
        <end position="94"/>
    </location>
</feature>
<dbReference type="KEGG" id="aara:120894513"/>
<dbReference type="PANTHER" id="PTHR47595:SF1">
    <property type="entry name" value="MYB_SANT-LIKE DNA-BINDING DOMAIN-CONTAINING PROTEIN"/>
    <property type="match status" value="1"/>
</dbReference>
<name>A0A182I6S7_ANOAR</name>
<dbReference type="EnsemblMetazoa" id="AARA009281-RA">
    <property type="protein sequence ID" value="AARA009281-PA"/>
    <property type="gene ID" value="AARA009281"/>
</dbReference>
<organism evidence="3 4">
    <name type="scientific">Anopheles arabiensis</name>
    <name type="common">Mosquito</name>
    <dbReference type="NCBI Taxonomy" id="7173"/>
    <lineage>
        <taxon>Eukaryota</taxon>
        <taxon>Metazoa</taxon>
        <taxon>Ecdysozoa</taxon>
        <taxon>Arthropoda</taxon>
        <taxon>Hexapoda</taxon>
        <taxon>Insecta</taxon>
        <taxon>Pterygota</taxon>
        <taxon>Neoptera</taxon>
        <taxon>Endopterygota</taxon>
        <taxon>Diptera</taxon>
        <taxon>Nematocera</taxon>
        <taxon>Culicoidea</taxon>
        <taxon>Culicidae</taxon>
        <taxon>Anophelinae</taxon>
        <taxon>Anopheles</taxon>
    </lineage>
</organism>
<dbReference type="RefSeq" id="XP_040153077.1">
    <property type="nucleotide sequence ID" value="XM_040297143.1"/>
</dbReference>
<evidence type="ECO:0000256" key="1">
    <source>
        <dbReference type="SAM" id="MobiDB-lite"/>
    </source>
</evidence>
<dbReference type="Proteomes" id="UP000075840">
    <property type="component" value="Unassembled WGS sequence"/>
</dbReference>
<proteinExistence type="predicted"/>
<dbReference type="VEuPathDB" id="VectorBase:AARA21_004956"/>
<evidence type="ECO:0000313" key="3">
    <source>
        <dbReference type="EnsemblMetazoa" id="AARA009281-PA"/>
    </source>
</evidence>